<dbReference type="AlphaFoldDB" id="A0A0L7RCV9"/>
<dbReference type="Proteomes" id="UP000053825">
    <property type="component" value="Unassembled WGS sequence"/>
</dbReference>
<name>A0A0L7RCV9_9HYME</name>
<evidence type="ECO:0000313" key="2">
    <source>
        <dbReference type="Proteomes" id="UP000053825"/>
    </source>
</evidence>
<protein>
    <submittedName>
        <fullName evidence="1">Uncharacterized protein</fullName>
    </submittedName>
</protein>
<reference evidence="1 2" key="1">
    <citation type="submission" date="2015-07" db="EMBL/GenBank/DDBJ databases">
        <title>The genome of Habropoda laboriosa.</title>
        <authorList>
            <person name="Pan H."/>
            <person name="Kapheim K."/>
        </authorList>
    </citation>
    <scope>NUCLEOTIDE SEQUENCE [LARGE SCALE GENOMIC DNA]</scope>
    <source>
        <strain evidence="1">0110345459</strain>
    </source>
</reference>
<sequence>MKENSWRKGSASASSTFNLGRMRTSGMRATGGVPAGPLGAVGSLCTRAGAIAGYATDGGLPKEGRHDRYTFKGKSPIAVYKRVIGGCFAQVTLKVAHTPVGNLNFGQFSSTLAQGGSVSYAQEWAMGANITGPEKWNKCIASDGDYFQD</sequence>
<organism evidence="1 2">
    <name type="scientific">Habropoda laboriosa</name>
    <dbReference type="NCBI Taxonomy" id="597456"/>
    <lineage>
        <taxon>Eukaryota</taxon>
        <taxon>Metazoa</taxon>
        <taxon>Ecdysozoa</taxon>
        <taxon>Arthropoda</taxon>
        <taxon>Hexapoda</taxon>
        <taxon>Insecta</taxon>
        <taxon>Pterygota</taxon>
        <taxon>Neoptera</taxon>
        <taxon>Endopterygota</taxon>
        <taxon>Hymenoptera</taxon>
        <taxon>Apocrita</taxon>
        <taxon>Aculeata</taxon>
        <taxon>Apoidea</taxon>
        <taxon>Anthophila</taxon>
        <taxon>Apidae</taxon>
        <taxon>Habropoda</taxon>
    </lineage>
</organism>
<evidence type="ECO:0000313" key="1">
    <source>
        <dbReference type="EMBL" id="KOC68591.1"/>
    </source>
</evidence>
<gene>
    <name evidence="1" type="ORF">WH47_06382</name>
</gene>
<proteinExistence type="predicted"/>
<keyword evidence="2" id="KW-1185">Reference proteome</keyword>
<dbReference type="EMBL" id="KQ414615">
    <property type="protein sequence ID" value="KOC68591.1"/>
    <property type="molecule type" value="Genomic_DNA"/>
</dbReference>
<accession>A0A0L7RCV9</accession>